<keyword evidence="2" id="KW-1185">Reference proteome</keyword>
<dbReference type="Proteomes" id="UP001642409">
    <property type="component" value="Unassembled WGS sequence"/>
</dbReference>
<organism evidence="1 2">
    <name type="scientific">Hexamita inflata</name>
    <dbReference type="NCBI Taxonomy" id="28002"/>
    <lineage>
        <taxon>Eukaryota</taxon>
        <taxon>Metamonada</taxon>
        <taxon>Diplomonadida</taxon>
        <taxon>Hexamitidae</taxon>
        <taxon>Hexamitinae</taxon>
        <taxon>Hexamita</taxon>
    </lineage>
</organism>
<evidence type="ECO:0000313" key="1">
    <source>
        <dbReference type="EMBL" id="CAL5978182.1"/>
    </source>
</evidence>
<sequence>MGFIDAFIHCWHYFCQVRSGNTDKLNIISFQQNQQHKINLSTQLIFDRILTKTVVQLMTNDLEVAFLPNSIPISKLRVHQLLPHIPDKVFVKTATSRLSDTIPLNLYTFSNLRLLENNNGLPQAKEIFCYLLLCLPAASVFHNTSAQGFVELAYIVFHVCYAYYDFYYSDKKTELEDDSDEEDDIVPIVQNSTPKIIFTKDQLVDYITILAFFLRIVTKYDYISMLHVGTYKNELMHSTIRRISTGDNSTQRIIQTIKAIVLKDLLDHSTNYNEAFRREPTKYANVLEGKVQLSTKRMIELRRIAHTLMYFISGASNNPIKVKYWYSGHRKVNKNFSVITDFCKLHGMYDWKIVGKKKVIKDYIPGLDVTAAEAKGIMGMNIVAAKQSQQTLRKQKLIEEEEYKDNQ</sequence>
<gene>
    <name evidence="1" type="ORF">HINF_LOCUS4653</name>
</gene>
<comment type="caution">
    <text evidence="1">The sequence shown here is derived from an EMBL/GenBank/DDBJ whole genome shotgun (WGS) entry which is preliminary data.</text>
</comment>
<evidence type="ECO:0000313" key="2">
    <source>
        <dbReference type="Proteomes" id="UP001642409"/>
    </source>
</evidence>
<accession>A0ABP1GTV2</accession>
<reference evidence="1 2" key="1">
    <citation type="submission" date="2024-07" db="EMBL/GenBank/DDBJ databases">
        <authorList>
            <person name="Akdeniz Z."/>
        </authorList>
    </citation>
    <scope>NUCLEOTIDE SEQUENCE [LARGE SCALE GENOMIC DNA]</scope>
</reference>
<dbReference type="EMBL" id="CAXDID020000009">
    <property type="protein sequence ID" value="CAL5978182.1"/>
    <property type="molecule type" value="Genomic_DNA"/>
</dbReference>
<protein>
    <submittedName>
        <fullName evidence="1">Uncharacterized protein</fullName>
    </submittedName>
</protein>
<proteinExistence type="predicted"/>
<name>A0ABP1GTV2_9EUKA</name>